<protein>
    <submittedName>
        <fullName evidence="2">Uncharacterized protein</fullName>
    </submittedName>
</protein>
<dbReference type="EMBL" id="MK072402">
    <property type="protein sequence ID" value="AYV84234.1"/>
    <property type="molecule type" value="Genomic_DNA"/>
</dbReference>
<organism evidence="2">
    <name type="scientific">Hyperionvirus sp</name>
    <dbReference type="NCBI Taxonomy" id="2487770"/>
    <lineage>
        <taxon>Viruses</taxon>
        <taxon>Varidnaviria</taxon>
        <taxon>Bamfordvirae</taxon>
        <taxon>Nucleocytoviricota</taxon>
        <taxon>Megaviricetes</taxon>
        <taxon>Imitervirales</taxon>
        <taxon>Mimiviridae</taxon>
        <taxon>Klosneuvirinae</taxon>
    </lineage>
</organism>
<sequence>MSNKNYDKYLDMLMRNYPLDSDNSEDLEGGGDLSRDSKTGKIDGTRPFGGFPPIYLCPKDTSVTPEPTTKSREYSTHKTAVSIKDIMKKKRDIGFI</sequence>
<name>A0A3G5ACB9_9VIRU</name>
<evidence type="ECO:0000256" key="1">
    <source>
        <dbReference type="SAM" id="MobiDB-lite"/>
    </source>
</evidence>
<evidence type="ECO:0000313" key="2">
    <source>
        <dbReference type="EMBL" id="AYV84234.1"/>
    </source>
</evidence>
<feature type="compositionally biased region" description="Basic and acidic residues" evidence="1">
    <location>
        <begin position="33"/>
        <end position="44"/>
    </location>
</feature>
<reference evidence="2" key="1">
    <citation type="submission" date="2018-10" db="EMBL/GenBank/DDBJ databases">
        <title>Hidden diversity of soil giant viruses.</title>
        <authorList>
            <person name="Schulz F."/>
            <person name="Alteio L."/>
            <person name="Goudeau D."/>
            <person name="Ryan E.M."/>
            <person name="Malmstrom R.R."/>
            <person name="Blanchard J."/>
            <person name="Woyke T."/>
        </authorList>
    </citation>
    <scope>NUCLEOTIDE SEQUENCE</scope>
    <source>
        <strain evidence="2">HYV1</strain>
    </source>
</reference>
<accession>A0A3G5ACB9</accession>
<feature type="region of interest" description="Disordered" evidence="1">
    <location>
        <begin position="20"/>
        <end position="76"/>
    </location>
</feature>
<proteinExistence type="predicted"/>
<gene>
    <name evidence="2" type="ORF">Hyperionvirus20_12</name>
</gene>